<comment type="caution">
    <text evidence="1">The sequence shown here is derived from an EMBL/GenBank/DDBJ whole genome shotgun (WGS) entry which is preliminary data.</text>
</comment>
<accession>A0A397TJZ6</accession>
<dbReference type="Proteomes" id="UP000265703">
    <property type="component" value="Unassembled WGS sequence"/>
</dbReference>
<evidence type="ECO:0000313" key="1">
    <source>
        <dbReference type="EMBL" id="RIA98540.1"/>
    </source>
</evidence>
<gene>
    <name evidence="1" type="ORF">C1645_749627</name>
</gene>
<protein>
    <submittedName>
        <fullName evidence="1">Uncharacterized protein</fullName>
    </submittedName>
</protein>
<evidence type="ECO:0000313" key="2">
    <source>
        <dbReference type="Proteomes" id="UP000265703"/>
    </source>
</evidence>
<reference evidence="1 2" key="1">
    <citation type="submission" date="2018-06" db="EMBL/GenBank/DDBJ databases">
        <title>Comparative genomics reveals the genomic features of Rhizophagus irregularis, R. cerebriforme, R. diaphanum and Gigaspora rosea, and their symbiotic lifestyle signature.</title>
        <authorList>
            <person name="Morin E."/>
            <person name="San Clemente H."/>
            <person name="Chen E.C.H."/>
            <person name="De La Providencia I."/>
            <person name="Hainaut M."/>
            <person name="Kuo A."/>
            <person name="Kohler A."/>
            <person name="Murat C."/>
            <person name="Tang N."/>
            <person name="Roy S."/>
            <person name="Loubradou J."/>
            <person name="Henrissat B."/>
            <person name="Grigoriev I.V."/>
            <person name="Corradi N."/>
            <person name="Roux C."/>
            <person name="Martin F.M."/>
        </authorList>
    </citation>
    <scope>NUCLEOTIDE SEQUENCE [LARGE SCALE GENOMIC DNA]</scope>
    <source>
        <strain evidence="1 2">DAOM 227022</strain>
    </source>
</reference>
<dbReference type="STRING" id="658196.A0A397TJZ6"/>
<dbReference type="AlphaFoldDB" id="A0A397TJZ6"/>
<dbReference type="EMBL" id="QKYT01000014">
    <property type="protein sequence ID" value="RIA98540.1"/>
    <property type="molecule type" value="Genomic_DNA"/>
</dbReference>
<sequence>MICQERQNFYNGLPELQFLPEQSNKDFEHKHDMIDSSMIPEVHNELSGDLQSAEHIFTKDNEIHLADDNLPLSPSCEQINVTEIEDSPDNNELIKNQPLTGEQIIEDTENASTSQEEPHSNESITESIKCEVVLPTSSKGEQQLTRPASIIITRSMIASLNLKVCFEFILFG</sequence>
<proteinExistence type="predicted"/>
<name>A0A397TJZ6_9GLOM</name>
<keyword evidence="2" id="KW-1185">Reference proteome</keyword>
<organism evidence="1 2">
    <name type="scientific">Glomus cerebriforme</name>
    <dbReference type="NCBI Taxonomy" id="658196"/>
    <lineage>
        <taxon>Eukaryota</taxon>
        <taxon>Fungi</taxon>
        <taxon>Fungi incertae sedis</taxon>
        <taxon>Mucoromycota</taxon>
        <taxon>Glomeromycotina</taxon>
        <taxon>Glomeromycetes</taxon>
        <taxon>Glomerales</taxon>
        <taxon>Glomeraceae</taxon>
        <taxon>Glomus</taxon>
    </lineage>
</organism>